<reference evidence="2 3" key="1">
    <citation type="submission" date="2019-07" db="EMBL/GenBank/DDBJ databases">
        <authorList>
            <person name="Wongkuna S."/>
            <person name="Scaria J."/>
        </authorList>
    </citation>
    <scope>NUCLEOTIDE SEQUENCE [LARGE SCALE GENOMIC DNA]</scope>
    <source>
        <strain evidence="2 3">SW178</strain>
    </source>
</reference>
<protein>
    <submittedName>
        <fullName evidence="2">Alpha-E domain-containing protein</fullName>
    </submittedName>
</protein>
<dbReference type="EMBL" id="VMSO01000001">
    <property type="protein sequence ID" value="KAA8502912.1"/>
    <property type="molecule type" value="Genomic_DNA"/>
</dbReference>
<dbReference type="Proteomes" id="UP000322025">
    <property type="component" value="Unassembled WGS sequence"/>
</dbReference>
<evidence type="ECO:0000313" key="3">
    <source>
        <dbReference type="Proteomes" id="UP000322025"/>
    </source>
</evidence>
<feature type="domain" description="DUF403" evidence="1">
    <location>
        <begin position="9"/>
        <end position="165"/>
    </location>
</feature>
<evidence type="ECO:0000259" key="1">
    <source>
        <dbReference type="Pfam" id="PF04168"/>
    </source>
</evidence>
<dbReference type="Pfam" id="PF04168">
    <property type="entry name" value="Alpha-E"/>
    <property type="match status" value="1"/>
</dbReference>
<proteinExistence type="predicted"/>
<accession>A0A5M9I5M6</accession>
<dbReference type="OrthoDB" id="9803532at2"/>
<dbReference type="InterPro" id="IPR007296">
    <property type="entry name" value="DUF403"/>
</dbReference>
<dbReference type="AlphaFoldDB" id="A0A5M9I5M6"/>
<sequence>MGIISMEKVDHLYWLGRYTERVYTTLRVFFHIYDKMIEQPEGIYAKYCERLNIPNIYTSNRQFVMSYLFNEDNPDSLRSNMERAYDNAVVLRDELSTTVLSYVHLAVGAFEGCRKTTAPLLELQQVIDDLLAFWGGADDYVEQEDCRNILKCGKYVERLDLCMRLDYHTENLEKEYRKLCNRLGKTNLVYHEASLNRLEEIILREEHPEQYYREALGCLGALLA</sequence>
<dbReference type="RefSeq" id="WP_150310056.1">
    <property type="nucleotide sequence ID" value="NZ_VMSO01000001.1"/>
</dbReference>
<gene>
    <name evidence="2" type="ORF">FNY66_01270</name>
</gene>
<evidence type="ECO:0000313" key="2">
    <source>
        <dbReference type="EMBL" id="KAA8502912.1"/>
    </source>
</evidence>
<comment type="caution">
    <text evidence="2">The sequence shown here is derived from an EMBL/GenBank/DDBJ whole genome shotgun (WGS) entry which is preliminary data.</text>
</comment>
<keyword evidence="3" id="KW-1185">Reference proteome</keyword>
<name>A0A5M9I5M6_9FIRM</name>
<organism evidence="2 3">
    <name type="scientific">Mediterraneibacter catenae</name>
    <dbReference type="NCBI Taxonomy" id="2594882"/>
    <lineage>
        <taxon>Bacteria</taxon>
        <taxon>Bacillati</taxon>
        <taxon>Bacillota</taxon>
        <taxon>Clostridia</taxon>
        <taxon>Lachnospirales</taxon>
        <taxon>Lachnospiraceae</taxon>
        <taxon>Mediterraneibacter</taxon>
    </lineage>
</organism>